<dbReference type="PANTHER" id="PTHR10543:SF89">
    <property type="entry name" value="CAROTENOID 9,10(9',10')-CLEAVAGE DIOXYGENASE 1"/>
    <property type="match status" value="1"/>
</dbReference>
<evidence type="ECO:0000313" key="6">
    <source>
        <dbReference type="EMBL" id="AZQ12161.1"/>
    </source>
</evidence>
<dbReference type="PANTHER" id="PTHR10543">
    <property type="entry name" value="BETA-CAROTENE DIOXYGENASE"/>
    <property type="match status" value="1"/>
</dbReference>
<protein>
    <submittedName>
        <fullName evidence="6">Apocarotenoid-15,15'-oxygenase</fullName>
        <ecNumber evidence="6">1.13.11.75</ecNumber>
    </submittedName>
</protein>
<proteinExistence type="inferred from homology"/>
<keyword evidence="7" id="KW-1185">Reference proteome</keyword>
<name>A0ABM7DR39_9GAMM</name>
<dbReference type="GO" id="GO:0102162">
    <property type="term" value="F:all-trans-8'-apo-beta-carotenal 15,15'-oxygenase activity"/>
    <property type="evidence" value="ECO:0007669"/>
    <property type="project" value="UniProtKB-EC"/>
</dbReference>
<evidence type="ECO:0000313" key="7">
    <source>
        <dbReference type="Proteomes" id="UP000278437"/>
    </source>
</evidence>
<evidence type="ECO:0000256" key="5">
    <source>
        <dbReference type="ARBA" id="ARBA00023004"/>
    </source>
</evidence>
<dbReference type="InterPro" id="IPR004294">
    <property type="entry name" value="Carotenoid_Oase"/>
</dbReference>
<dbReference type="EMBL" id="CP020373">
    <property type="protein sequence ID" value="AZQ12161.1"/>
    <property type="molecule type" value="Genomic_DNA"/>
</dbReference>
<gene>
    <name evidence="6" type="ORF">STH12_03097</name>
</gene>
<comment type="similarity">
    <text evidence="2">Belongs to the carotenoid oxygenase family.</text>
</comment>
<keyword evidence="4 6" id="KW-0560">Oxidoreductase</keyword>
<sequence>MERREFLLKALATLATSSLMLQSRSLWAMQGKSYAELFDNALKTQPILKGWQGLSNDIAPYSVAWEGKLPSELYGRRFFRNGPGLQCRAGERYEHWFDGDGFINQFTLGEQLTHQGRFVRTAKFEQESRAGHFLYNGAGSRVANARPIRSNETINTANTALLPLGNEILALWEAGAPYRLDSQSLETKGALSFSEALSGVPFSAHPHKDSQGFIWNFGDLSLLGYPGMMLYQLDAAGKLLKYHSIPVEAGYVHDFVVTDNYLVFYLPPIKLERAELYLESLKWQPNQGGRLLLVDKNSLTISREIHFEPGFVFHFGNGFEIKTDQRRQLVLSACWYPNADVMLKTMQHVADPEHLFSTDKAELCSIHIDLKGADARLVKSGLAFEFIQFDGRLSGQSGATHFGVSKQHGKVFNGLAAVSAGASSGVASNEPFGKQQYFGFGDAVVAEEPLFIPSAEHGGYLINTSLDYRAGQTHVNLFLAERLSDGPIARAALMQQLPLGFHGALI</sequence>
<organism evidence="6 7">
    <name type="scientific">Shewanella khirikhana</name>
    <dbReference type="NCBI Taxonomy" id="1965282"/>
    <lineage>
        <taxon>Bacteria</taxon>
        <taxon>Pseudomonadati</taxon>
        <taxon>Pseudomonadota</taxon>
        <taxon>Gammaproteobacteria</taxon>
        <taxon>Alteromonadales</taxon>
        <taxon>Shewanellaceae</taxon>
        <taxon>Shewanella</taxon>
    </lineage>
</organism>
<evidence type="ECO:0000256" key="3">
    <source>
        <dbReference type="ARBA" id="ARBA00022723"/>
    </source>
</evidence>
<comment type="cofactor">
    <cofactor evidence="1">
        <name>Fe(2+)</name>
        <dbReference type="ChEBI" id="CHEBI:29033"/>
    </cofactor>
</comment>
<evidence type="ECO:0000256" key="2">
    <source>
        <dbReference type="ARBA" id="ARBA00006787"/>
    </source>
</evidence>
<keyword evidence="3" id="KW-0479">Metal-binding</keyword>
<keyword evidence="5" id="KW-0408">Iron</keyword>
<dbReference type="Proteomes" id="UP000278437">
    <property type="component" value="Chromosome"/>
</dbReference>
<evidence type="ECO:0000256" key="1">
    <source>
        <dbReference type="ARBA" id="ARBA00001954"/>
    </source>
</evidence>
<accession>A0ABM7DR39</accession>
<evidence type="ECO:0000256" key="4">
    <source>
        <dbReference type="ARBA" id="ARBA00023002"/>
    </source>
</evidence>
<dbReference type="Pfam" id="PF03055">
    <property type="entry name" value="RPE65"/>
    <property type="match status" value="1"/>
</dbReference>
<dbReference type="RefSeq" id="WP_126168354.1">
    <property type="nucleotide sequence ID" value="NZ_CP020373.1"/>
</dbReference>
<dbReference type="EC" id="1.13.11.75" evidence="6"/>
<reference evidence="7" key="1">
    <citation type="submission" date="2017-03" db="EMBL/GenBank/DDBJ databases">
        <title>Full genome sequence of a non-lethal Shewanella isolate that potentiates virulence of Vibio parahaemolyticus causing acute hepatopancreatic necrosis disease (AHPND) in shrimp.</title>
        <authorList>
            <person name="Prachumwat A."/>
            <person name="Sritunyalucksana K."/>
        </authorList>
    </citation>
    <scope>NUCLEOTIDE SEQUENCE [LARGE SCALE GENOMIC DNA]</scope>
    <source>
        <strain evidence="7">TH2012</strain>
    </source>
</reference>